<dbReference type="Pfam" id="PF00126">
    <property type="entry name" value="HTH_1"/>
    <property type="match status" value="1"/>
</dbReference>
<dbReference type="Gene3D" id="1.10.10.10">
    <property type="entry name" value="Winged helix-like DNA-binding domain superfamily/Winged helix DNA-binding domain"/>
    <property type="match status" value="1"/>
</dbReference>
<name>A0ABV6QHS8_9ACTN</name>
<dbReference type="SUPFAM" id="SSF46785">
    <property type="entry name" value="Winged helix' DNA-binding domain"/>
    <property type="match status" value="1"/>
</dbReference>
<proteinExistence type="inferred from homology"/>
<dbReference type="CDD" id="cd08414">
    <property type="entry name" value="PBP2_LTTR_aromatics_like"/>
    <property type="match status" value="1"/>
</dbReference>
<dbReference type="PRINTS" id="PR00039">
    <property type="entry name" value="HTHLYSR"/>
</dbReference>
<evidence type="ECO:0000256" key="4">
    <source>
        <dbReference type="ARBA" id="ARBA00023163"/>
    </source>
</evidence>
<evidence type="ECO:0000256" key="2">
    <source>
        <dbReference type="ARBA" id="ARBA00023015"/>
    </source>
</evidence>
<dbReference type="PANTHER" id="PTHR30346">
    <property type="entry name" value="TRANSCRIPTIONAL DUAL REGULATOR HCAR-RELATED"/>
    <property type="match status" value="1"/>
</dbReference>
<dbReference type="InterPro" id="IPR000847">
    <property type="entry name" value="LysR_HTH_N"/>
</dbReference>
<dbReference type="PROSITE" id="PS50931">
    <property type="entry name" value="HTH_LYSR"/>
    <property type="match status" value="1"/>
</dbReference>
<comment type="caution">
    <text evidence="6">The sequence shown here is derived from an EMBL/GenBank/DDBJ whole genome shotgun (WGS) entry which is preliminary data.</text>
</comment>
<keyword evidence="4" id="KW-0804">Transcription</keyword>
<comment type="similarity">
    <text evidence="1">Belongs to the LysR transcriptional regulatory family.</text>
</comment>
<evidence type="ECO:0000313" key="7">
    <source>
        <dbReference type="Proteomes" id="UP001589890"/>
    </source>
</evidence>
<dbReference type="EMBL" id="JBHLTC010000006">
    <property type="protein sequence ID" value="MFC0623763.1"/>
    <property type="molecule type" value="Genomic_DNA"/>
</dbReference>
<dbReference type="Gene3D" id="3.40.190.290">
    <property type="match status" value="1"/>
</dbReference>
<evidence type="ECO:0000256" key="1">
    <source>
        <dbReference type="ARBA" id="ARBA00009437"/>
    </source>
</evidence>
<keyword evidence="2" id="KW-0805">Transcription regulation</keyword>
<dbReference type="Pfam" id="PF03466">
    <property type="entry name" value="LysR_substrate"/>
    <property type="match status" value="1"/>
</dbReference>
<keyword evidence="7" id="KW-1185">Reference proteome</keyword>
<dbReference type="SUPFAM" id="SSF53850">
    <property type="entry name" value="Periplasmic binding protein-like II"/>
    <property type="match status" value="1"/>
</dbReference>
<protein>
    <submittedName>
        <fullName evidence="6">LysR family transcriptional regulator</fullName>
    </submittedName>
</protein>
<reference evidence="6 7" key="1">
    <citation type="submission" date="2024-09" db="EMBL/GenBank/DDBJ databases">
        <authorList>
            <person name="Sun Q."/>
            <person name="Mori K."/>
        </authorList>
    </citation>
    <scope>NUCLEOTIDE SEQUENCE [LARGE SCALE GENOMIC DNA]</scope>
    <source>
        <strain evidence="6 7">CGMCC 1.15906</strain>
    </source>
</reference>
<sequence length="324" mass="34310">MELELRHLRIVVAIAEAGSITKASAVLGLAQPALTAQLRRIEKTLGGPLFERDRRGVRATPLGELVVARARVLLPAVSGLRAEAARLANDPGDVPVRLRLGSAAGALLGGLMHQLAERCPDLEVTTHVSWSADELAEMVAEGNLDYILVGVCGDARPPVTPGLCWHEVADDPVFVLLNADHPRAGAAEVELAELADARWAANPGDGCFSDCFAAACARAGFSPRTLHETDVVTCLDLVETGDAVVLCQAMFRPRPGIVAVPIAGVPLHWRTVAGWHPDGLDTSFVEALHEFTMASYLDAVARSSPYAAWLADHPGSYAGGMTRS</sequence>
<evidence type="ECO:0000256" key="3">
    <source>
        <dbReference type="ARBA" id="ARBA00023125"/>
    </source>
</evidence>
<dbReference type="Proteomes" id="UP001589890">
    <property type="component" value="Unassembled WGS sequence"/>
</dbReference>
<organism evidence="6 7">
    <name type="scientific">Kribbella deserti</name>
    <dbReference type="NCBI Taxonomy" id="1926257"/>
    <lineage>
        <taxon>Bacteria</taxon>
        <taxon>Bacillati</taxon>
        <taxon>Actinomycetota</taxon>
        <taxon>Actinomycetes</taxon>
        <taxon>Propionibacteriales</taxon>
        <taxon>Kribbellaceae</taxon>
        <taxon>Kribbella</taxon>
    </lineage>
</organism>
<dbReference type="InterPro" id="IPR036390">
    <property type="entry name" value="WH_DNA-bd_sf"/>
</dbReference>
<dbReference type="PANTHER" id="PTHR30346:SF30">
    <property type="entry name" value="SMALL NEUTRAL PROTEASE REGULATORY PROTEIN"/>
    <property type="match status" value="1"/>
</dbReference>
<keyword evidence="3" id="KW-0238">DNA-binding</keyword>
<dbReference type="InterPro" id="IPR005119">
    <property type="entry name" value="LysR_subst-bd"/>
</dbReference>
<dbReference type="RefSeq" id="WP_380044464.1">
    <property type="nucleotide sequence ID" value="NZ_JBHLTC010000006.1"/>
</dbReference>
<dbReference type="InterPro" id="IPR036388">
    <property type="entry name" value="WH-like_DNA-bd_sf"/>
</dbReference>
<accession>A0ABV6QHS8</accession>
<evidence type="ECO:0000313" key="6">
    <source>
        <dbReference type="EMBL" id="MFC0623763.1"/>
    </source>
</evidence>
<gene>
    <name evidence="6" type="ORF">ACFFGN_06800</name>
</gene>
<evidence type="ECO:0000259" key="5">
    <source>
        <dbReference type="PROSITE" id="PS50931"/>
    </source>
</evidence>
<feature type="domain" description="HTH lysR-type" evidence="5">
    <location>
        <begin position="3"/>
        <end position="60"/>
    </location>
</feature>